<evidence type="ECO:0000313" key="3">
    <source>
        <dbReference type="Proteomes" id="UP001500058"/>
    </source>
</evidence>
<dbReference type="NCBIfam" id="TIGR02246">
    <property type="entry name" value="SgcJ/EcaC family oxidoreductase"/>
    <property type="match status" value="1"/>
</dbReference>
<dbReference type="SUPFAM" id="SSF54427">
    <property type="entry name" value="NTF2-like"/>
    <property type="match status" value="1"/>
</dbReference>
<comment type="caution">
    <text evidence="2">The sequence shown here is derived from an EMBL/GenBank/DDBJ whole genome shotgun (WGS) entry which is preliminary data.</text>
</comment>
<accession>A0ABP5VQU6</accession>
<proteinExistence type="predicted"/>
<evidence type="ECO:0000313" key="2">
    <source>
        <dbReference type="EMBL" id="GAA2409598.1"/>
    </source>
</evidence>
<keyword evidence="3" id="KW-1185">Reference proteome</keyword>
<gene>
    <name evidence="2" type="ORF">GCM10010420_42600</name>
</gene>
<dbReference type="InterPro" id="IPR032710">
    <property type="entry name" value="NTF2-like_dom_sf"/>
</dbReference>
<dbReference type="EMBL" id="BAAATJ010000022">
    <property type="protein sequence ID" value="GAA2409598.1"/>
    <property type="molecule type" value="Genomic_DNA"/>
</dbReference>
<dbReference type="InterPro" id="IPR027843">
    <property type="entry name" value="DUF4440"/>
</dbReference>
<reference evidence="3" key="1">
    <citation type="journal article" date="2019" name="Int. J. Syst. Evol. Microbiol.">
        <title>The Global Catalogue of Microorganisms (GCM) 10K type strain sequencing project: providing services to taxonomists for standard genome sequencing and annotation.</title>
        <authorList>
            <consortium name="The Broad Institute Genomics Platform"/>
            <consortium name="The Broad Institute Genome Sequencing Center for Infectious Disease"/>
            <person name="Wu L."/>
            <person name="Ma J."/>
        </authorList>
    </citation>
    <scope>NUCLEOTIDE SEQUENCE [LARGE SCALE GENOMIC DNA]</scope>
    <source>
        <strain evidence="3">JCM 6921</strain>
    </source>
</reference>
<name>A0ABP5VQU6_9ACTN</name>
<sequence length="144" mass="15256">MTVSPPAAADAAVSEADREAVAALPARIVAAWAEHDAAAFARVFTEEGTMVLPGVYRDGREQIESFMAAAFQGPYKGTRVVGTPLTLKFFRPDAAIIVTQGGVLGPGESTVSDARAVRATWVAAKQEDGRWYLAAYQNSPRDSA</sequence>
<organism evidence="2 3">
    <name type="scientific">Streptomyces glaucosporus</name>
    <dbReference type="NCBI Taxonomy" id="284044"/>
    <lineage>
        <taxon>Bacteria</taxon>
        <taxon>Bacillati</taxon>
        <taxon>Actinomycetota</taxon>
        <taxon>Actinomycetes</taxon>
        <taxon>Kitasatosporales</taxon>
        <taxon>Streptomycetaceae</taxon>
        <taxon>Streptomyces</taxon>
    </lineage>
</organism>
<feature type="domain" description="DUF4440" evidence="1">
    <location>
        <begin position="22"/>
        <end position="131"/>
    </location>
</feature>
<dbReference type="Proteomes" id="UP001500058">
    <property type="component" value="Unassembled WGS sequence"/>
</dbReference>
<dbReference type="RefSeq" id="WP_344632695.1">
    <property type="nucleotide sequence ID" value="NZ_BAAATJ010000022.1"/>
</dbReference>
<dbReference type="Gene3D" id="3.10.450.50">
    <property type="match status" value="1"/>
</dbReference>
<dbReference type="InterPro" id="IPR011944">
    <property type="entry name" value="Steroid_delta5-4_isomerase"/>
</dbReference>
<protein>
    <submittedName>
        <fullName evidence="2">SgcJ/EcaC family oxidoreductase</fullName>
    </submittedName>
</protein>
<dbReference type="Pfam" id="PF14534">
    <property type="entry name" value="DUF4440"/>
    <property type="match status" value="1"/>
</dbReference>
<evidence type="ECO:0000259" key="1">
    <source>
        <dbReference type="Pfam" id="PF14534"/>
    </source>
</evidence>